<sequence length="120" mass="13707">MTQMTRNELLTYCRNEYNAISDHPFKRLPDATAIRHANNRKWFGLVFQVPAAKLGLPETANIELLNLKIAPELNSLLQTQPGFLPAYHMSKEHWLSVQLAQFKTVNAIADLIDQSFQATR</sequence>
<dbReference type="InterPro" id="IPR007351">
    <property type="entry name" value="YjbR"/>
</dbReference>
<evidence type="ECO:0000313" key="2">
    <source>
        <dbReference type="Proteomes" id="UP000051461"/>
    </source>
</evidence>
<dbReference type="SUPFAM" id="SSF142906">
    <property type="entry name" value="YjbR-like"/>
    <property type="match status" value="1"/>
</dbReference>
<dbReference type="InterPro" id="IPR058532">
    <property type="entry name" value="YjbR/MT2646/Rv2570-like"/>
</dbReference>
<dbReference type="Gene3D" id="3.90.1150.30">
    <property type="match status" value="1"/>
</dbReference>
<dbReference type="Pfam" id="PF04237">
    <property type="entry name" value="YjbR"/>
    <property type="match status" value="1"/>
</dbReference>
<keyword evidence="2" id="KW-1185">Reference proteome</keyword>
<reference evidence="1 2" key="1">
    <citation type="journal article" date="2015" name="Genome Announc.">
        <title>Expanding the biotechnology potential of lactobacilli through comparative genomics of 213 strains and associated genera.</title>
        <authorList>
            <person name="Sun Z."/>
            <person name="Harris H.M."/>
            <person name="McCann A."/>
            <person name="Guo C."/>
            <person name="Argimon S."/>
            <person name="Zhang W."/>
            <person name="Yang X."/>
            <person name="Jeffery I.B."/>
            <person name="Cooney J.C."/>
            <person name="Kagawa T.F."/>
            <person name="Liu W."/>
            <person name="Song Y."/>
            <person name="Salvetti E."/>
            <person name="Wrobel A."/>
            <person name="Rasinkangas P."/>
            <person name="Parkhill J."/>
            <person name="Rea M.C."/>
            <person name="O'Sullivan O."/>
            <person name="Ritari J."/>
            <person name="Douillard F.P."/>
            <person name="Paul Ross R."/>
            <person name="Yang R."/>
            <person name="Briner A.E."/>
            <person name="Felis G.E."/>
            <person name="de Vos W.M."/>
            <person name="Barrangou R."/>
            <person name="Klaenhammer T.R."/>
            <person name="Caufield P.W."/>
            <person name="Cui Y."/>
            <person name="Zhang H."/>
            <person name="O'Toole P.W."/>
        </authorList>
    </citation>
    <scope>NUCLEOTIDE SEQUENCE [LARGE SCALE GENOMIC DNA]</scope>
    <source>
        <strain evidence="1 2">DSM 20003</strain>
    </source>
</reference>
<dbReference type="PANTHER" id="PTHR35145:SF1">
    <property type="entry name" value="CYTOPLASMIC PROTEIN"/>
    <property type="match status" value="1"/>
</dbReference>
<organism evidence="1 2">
    <name type="scientific">Loigolactobacillus bifermentans DSM 20003</name>
    <dbReference type="NCBI Taxonomy" id="1423726"/>
    <lineage>
        <taxon>Bacteria</taxon>
        <taxon>Bacillati</taxon>
        <taxon>Bacillota</taxon>
        <taxon>Bacilli</taxon>
        <taxon>Lactobacillales</taxon>
        <taxon>Lactobacillaceae</taxon>
        <taxon>Loigolactobacillus</taxon>
    </lineage>
</organism>
<gene>
    <name evidence="1" type="ORF">FC07_GL000286</name>
</gene>
<proteinExistence type="predicted"/>
<evidence type="ECO:0000313" key="1">
    <source>
        <dbReference type="EMBL" id="KRK40516.1"/>
    </source>
</evidence>
<dbReference type="STRING" id="1423726.FC07_GL000286"/>
<dbReference type="InterPro" id="IPR038056">
    <property type="entry name" value="YjbR-like_sf"/>
</dbReference>
<dbReference type="EMBL" id="AZDA01000011">
    <property type="protein sequence ID" value="KRK40516.1"/>
    <property type="molecule type" value="Genomic_DNA"/>
</dbReference>
<name>A0A0R1H931_9LACO</name>
<protein>
    <recommendedName>
        <fullName evidence="3">MmcQ protein</fullName>
    </recommendedName>
</protein>
<dbReference type="PATRIC" id="fig|1423726.3.peg.296"/>
<accession>A0A0R1H931</accession>
<evidence type="ECO:0008006" key="3">
    <source>
        <dbReference type="Google" id="ProtNLM"/>
    </source>
</evidence>
<dbReference type="Proteomes" id="UP000051461">
    <property type="component" value="Unassembled WGS sequence"/>
</dbReference>
<dbReference type="AlphaFoldDB" id="A0A0R1H931"/>
<comment type="caution">
    <text evidence="1">The sequence shown here is derived from an EMBL/GenBank/DDBJ whole genome shotgun (WGS) entry which is preliminary data.</text>
</comment>
<dbReference type="PANTHER" id="PTHR35145">
    <property type="entry name" value="CYTOPLASMIC PROTEIN-RELATED"/>
    <property type="match status" value="1"/>
</dbReference>